<keyword evidence="2" id="KW-0677">Repeat</keyword>
<dbReference type="Pfam" id="PF00096">
    <property type="entry name" value="zf-C2H2"/>
    <property type="match status" value="2"/>
</dbReference>
<evidence type="ECO:0000313" key="7">
    <source>
        <dbReference type="Proteomes" id="UP000694924"/>
    </source>
</evidence>
<gene>
    <name evidence="8" type="primary">LOC107067528</name>
</gene>
<keyword evidence="1" id="KW-0479">Metal-binding</keyword>
<protein>
    <submittedName>
        <fullName evidence="8">Zinc finger protein 263-like</fullName>
    </submittedName>
</protein>
<dbReference type="PROSITE" id="PS50157">
    <property type="entry name" value="ZINC_FINGER_C2H2_2"/>
    <property type="match status" value="2"/>
</dbReference>
<dbReference type="RefSeq" id="XP_015178618.1">
    <property type="nucleotide sequence ID" value="XM_015323132.1"/>
</dbReference>
<dbReference type="SUPFAM" id="SSF57667">
    <property type="entry name" value="beta-beta-alpha zinc fingers"/>
    <property type="match status" value="1"/>
</dbReference>
<evidence type="ECO:0000256" key="3">
    <source>
        <dbReference type="ARBA" id="ARBA00022771"/>
    </source>
</evidence>
<dbReference type="SMART" id="SM00355">
    <property type="entry name" value="ZnF_C2H2"/>
    <property type="match status" value="3"/>
</dbReference>
<evidence type="ECO:0000256" key="2">
    <source>
        <dbReference type="ARBA" id="ARBA00022737"/>
    </source>
</evidence>
<dbReference type="Proteomes" id="UP000694924">
    <property type="component" value="Unplaced"/>
</dbReference>
<dbReference type="PANTHER" id="PTHR24379:SF127">
    <property type="entry name" value="BLOODY FINGERS-RELATED"/>
    <property type="match status" value="1"/>
</dbReference>
<proteinExistence type="predicted"/>
<evidence type="ECO:0000256" key="5">
    <source>
        <dbReference type="PROSITE-ProRule" id="PRU00042"/>
    </source>
</evidence>
<evidence type="ECO:0000259" key="6">
    <source>
        <dbReference type="PROSITE" id="PS50157"/>
    </source>
</evidence>
<feature type="domain" description="C2H2-type" evidence="6">
    <location>
        <begin position="104"/>
        <end position="132"/>
    </location>
</feature>
<reference evidence="8" key="1">
    <citation type="submission" date="2025-08" db="UniProtKB">
        <authorList>
            <consortium name="RefSeq"/>
        </authorList>
    </citation>
    <scope>IDENTIFICATION</scope>
    <source>
        <tissue evidence="8">Whole body</tissue>
    </source>
</reference>
<keyword evidence="3 5" id="KW-0863">Zinc-finger</keyword>
<dbReference type="Gene3D" id="3.30.160.60">
    <property type="entry name" value="Classic Zinc Finger"/>
    <property type="match status" value="1"/>
</dbReference>
<evidence type="ECO:0000313" key="8">
    <source>
        <dbReference type="RefSeq" id="XP_015178618.1"/>
    </source>
</evidence>
<name>A0ABM1IEI1_POLDO</name>
<keyword evidence="7" id="KW-1185">Reference proteome</keyword>
<evidence type="ECO:0000256" key="1">
    <source>
        <dbReference type="ARBA" id="ARBA00022723"/>
    </source>
</evidence>
<feature type="domain" description="C2H2-type" evidence="6">
    <location>
        <begin position="75"/>
        <end position="102"/>
    </location>
</feature>
<sequence>MNLDVSNKMLLNEYVCPKCKAGYRRSNDLNRHKYNQNNLKVDLSSTFYGLPATTERRTVTVQLGYKYHYNQRKSFECLKCGTFFTQKTTITRHVRYFCGRGYRYQCPYCDTKASCSSNIYRHVRSRHKGLQAHAVKLFTSDES</sequence>
<organism evidence="7 8">
    <name type="scientific">Polistes dominula</name>
    <name type="common">European paper wasp</name>
    <name type="synonym">Vespa dominula</name>
    <dbReference type="NCBI Taxonomy" id="743375"/>
    <lineage>
        <taxon>Eukaryota</taxon>
        <taxon>Metazoa</taxon>
        <taxon>Ecdysozoa</taxon>
        <taxon>Arthropoda</taxon>
        <taxon>Hexapoda</taxon>
        <taxon>Insecta</taxon>
        <taxon>Pterygota</taxon>
        <taxon>Neoptera</taxon>
        <taxon>Endopterygota</taxon>
        <taxon>Hymenoptera</taxon>
        <taxon>Apocrita</taxon>
        <taxon>Aculeata</taxon>
        <taxon>Vespoidea</taxon>
        <taxon>Vespidae</taxon>
        <taxon>Polistinae</taxon>
        <taxon>Polistini</taxon>
        <taxon>Polistes</taxon>
    </lineage>
</organism>
<dbReference type="InterPro" id="IPR036236">
    <property type="entry name" value="Znf_C2H2_sf"/>
</dbReference>
<evidence type="ECO:0000256" key="4">
    <source>
        <dbReference type="ARBA" id="ARBA00022833"/>
    </source>
</evidence>
<keyword evidence="4" id="KW-0862">Zinc</keyword>
<dbReference type="PANTHER" id="PTHR24379">
    <property type="entry name" value="KRAB AND ZINC FINGER DOMAIN-CONTAINING"/>
    <property type="match status" value="1"/>
</dbReference>
<dbReference type="GeneID" id="107067528"/>
<dbReference type="InterPro" id="IPR013087">
    <property type="entry name" value="Znf_C2H2_type"/>
</dbReference>
<accession>A0ABM1IEI1</accession>